<name>A0A9D1FCZ0_9FIRM</name>
<keyword evidence="3 8" id="KW-0813">Transport</keyword>
<dbReference type="GO" id="GO:0005283">
    <property type="term" value="F:amino acid:sodium symporter activity"/>
    <property type="evidence" value="ECO:0007669"/>
    <property type="project" value="InterPro"/>
</dbReference>
<gene>
    <name evidence="9" type="ORF">IAC18_00425</name>
</gene>
<dbReference type="PANTHER" id="PTHR30330">
    <property type="entry name" value="AGSS FAMILY TRANSPORTER, SODIUM-ALANINE"/>
    <property type="match status" value="1"/>
</dbReference>
<dbReference type="InterPro" id="IPR001463">
    <property type="entry name" value="Na/Ala_symport"/>
</dbReference>
<keyword evidence="7 8" id="KW-0472">Membrane</keyword>
<proteinExistence type="inferred from homology"/>
<dbReference type="Proteomes" id="UP000824001">
    <property type="component" value="Unassembled WGS sequence"/>
</dbReference>
<comment type="subcellular location">
    <subcellularLocation>
        <location evidence="1 8">Cell membrane</location>
        <topology evidence="1 8">Multi-pass membrane protein</topology>
    </subcellularLocation>
</comment>
<keyword evidence="4 8" id="KW-1003">Cell membrane</keyword>
<feature type="transmembrane region" description="Helical" evidence="8">
    <location>
        <begin position="187"/>
        <end position="207"/>
    </location>
</feature>
<reference evidence="9" key="1">
    <citation type="submission" date="2020-10" db="EMBL/GenBank/DDBJ databases">
        <authorList>
            <person name="Gilroy R."/>
        </authorList>
    </citation>
    <scope>NUCLEOTIDE SEQUENCE</scope>
    <source>
        <strain evidence="9">ChiHjej10B9-9673</strain>
    </source>
</reference>
<evidence type="ECO:0000256" key="3">
    <source>
        <dbReference type="ARBA" id="ARBA00022448"/>
    </source>
</evidence>
<sequence>MAALSEAARLVWGAPALCIFAAAGLWLTHCSRAVQLRRPGQCIFGTLRRFARPAEGGGVSPLQALSTALGGTVGTGNIAGVALAMAAGGPGVLFWMWVSALLGMAIKYSEALLAVKFRERDENGRRVGGPMYYIVNGLGERFRPLAAIFSAAGALAAFGMGAAVQSGEMRSALDALCSALELRTGEGFPLAVGLVAAAFAALVLLGGARRLGRVAALLVPGMSAAYAAACLAVIAANAGNIIPSLEAVVLGAFRPEAGLAACMGWGFRRGVFSNEAGLGSAPIAHAASAERDCVRQGMAGVFEVFADTIVICTLTGLALLTSGVGFEFGSGSELCARAMGCVFGPRAGAAIIAAGMLLFAFSSLLSWGMYGSRCCVWLLGGRAERPYCTAFCAAVLAGAAARLDAVWLVGDILNALMAAPNLLALTLLGGVVKTETQRYFEGQAREKRRA</sequence>
<dbReference type="Pfam" id="PF01235">
    <property type="entry name" value="Na_Ala_symp"/>
    <property type="match status" value="1"/>
</dbReference>
<feature type="transmembrane region" description="Helical" evidence="8">
    <location>
        <begin position="347"/>
        <end position="370"/>
    </location>
</feature>
<evidence type="ECO:0000256" key="7">
    <source>
        <dbReference type="ARBA" id="ARBA00023136"/>
    </source>
</evidence>
<evidence type="ECO:0000313" key="10">
    <source>
        <dbReference type="Proteomes" id="UP000824001"/>
    </source>
</evidence>
<feature type="transmembrane region" description="Helical" evidence="8">
    <location>
        <begin position="12"/>
        <end position="28"/>
    </location>
</feature>
<feature type="transmembrane region" description="Helical" evidence="8">
    <location>
        <begin position="412"/>
        <end position="432"/>
    </location>
</feature>
<feature type="transmembrane region" description="Helical" evidence="8">
    <location>
        <begin position="145"/>
        <end position="167"/>
    </location>
</feature>
<comment type="caution">
    <text evidence="9">The sequence shown here is derived from an EMBL/GenBank/DDBJ whole genome shotgun (WGS) entry which is preliminary data.</text>
</comment>
<evidence type="ECO:0000256" key="8">
    <source>
        <dbReference type="RuleBase" id="RU363064"/>
    </source>
</evidence>
<feature type="transmembrane region" description="Helical" evidence="8">
    <location>
        <begin position="214"/>
        <end position="236"/>
    </location>
</feature>
<dbReference type="PANTHER" id="PTHR30330:SF3">
    <property type="entry name" value="TRANSCRIPTIONAL REGULATOR, LRP FAMILY"/>
    <property type="match status" value="1"/>
</dbReference>
<reference evidence="9" key="2">
    <citation type="journal article" date="2021" name="PeerJ">
        <title>Extensive microbial diversity within the chicken gut microbiome revealed by metagenomics and culture.</title>
        <authorList>
            <person name="Gilroy R."/>
            <person name="Ravi A."/>
            <person name="Getino M."/>
            <person name="Pursley I."/>
            <person name="Horton D.L."/>
            <person name="Alikhan N.F."/>
            <person name="Baker D."/>
            <person name="Gharbi K."/>
            <person name="Hall N."/>
            <person name="Watson M."/>
            <person name="Adriaenssens E.M."/>
            <person name="Foster-Nyarko E."/>
            <person name="Jarju S."/>
            <person name="Secka A."/>
            <person name="Antonio M."/>
            <person name="Oren A."/>
            <person name="Chaudhuri R.R."/>
            <person name="La Ragione R."/>
            <person name="Hildebrand F."/>
            <person name="Pallen M.J."/>
        </authorList>
    </citation>
    <scope>NUCLEOTIDE SEQUENCE</scope>
    <source>
        <strain evidence="9">ChiHjej10B9-9673</strain>
    </source>
</reference>
<evidence type="ECO:0000256" key="4">
    <source>
        <dbReference type="ARBA" id="ARBA00022475"/>
    </source>
</evidence>
<protein>
    <submittedName>
        <fullName evidence="9">Sodium:alanine symporter family protein</fullName>
    </submittedName>
</protein>
<evidence type="ECO:0000256" key="6">
    <source>
        <dbReference type="ARBA" id="ARBA00022989"/>
    </source>
</evidence>
<evidence type="ECO:0000256" key="2">
    <source>
        <dbReference type="ARBA" id="ARBA00009261"/>
    </source>
</evidence>
<feature type="transmembrane region" description="Helical" evidence="8">
    <location>
        <begin position="304"/>
        <end position="326"/>
    </location>
</feature>
<accession>A0A9D1FCZ0</accession>
<comment type="similarity">
    <text evidence="2 8">Belongs to the alanine or glycine:cation symporter (AGCS) (TC 2.A.25) family.</text>
</comment>
<dbReference type="EMBL" id="DVJK01000013">
    <property type="protein sequence ID" value="HIS66001.1"/>
    <property type="molecule type" value="Genomic_DNA"/>
</dbReference>
<dbReference type="GO" id="GO:0005886">
    <property type="term" value="C:plasma membrane"/>
    <property type="evidence" value="ECO:0007669"/>
    <property type="project" value="UniProtKB-SubCell"/>
</dbReference>
<keyword evidence="8" id="KW-0769">Symport</keyword>
<keyword evidence="5 8" id="KW-0812">Transmembrane</keyword>
<dbReference type="AlphaFoldDB" id="A0A9D1FCZ0"/>
<dbReference type="NCBIfam" id="TIGR00835">
    <property type="entry name" value="agcS"/>
    <property type="match status" value="1"/>
</dbReference>
<evidence type="ECO:0000313" key="9">
    <source>
        <dbReference type="EMBL" id="HIS66001.1"/>
    </source>
</evidence>
<evidence type="ECO:0000256" key="5">
    <source>
        <dbReference type="ARBA" id="ARBA00022692"/>
    </source>
</evidence>
<dbReference type="Gene3D" id="1.20.1740.10">
    <property type="entry name" value="Amino acid/polyamine transporter I"/>
    <property type="match status" value="1"/>
</dbReference>
<organism evidence="9 10">
    <name type="scientific">Candidatus Scatomorpha merdipullorum</name>
    <dbReference type="NCBI Taxonomy" id="2840927"/>
    <lineage>
        <taxon>Bacteria</taxon>
        <taxon>Bacillati</taxon>
        <taxon>Bacillota</taxon>
        <taxon>Clostridia</taxon>
        <taxon>Eubacteriales</taxon>
        <taxon>Candidatus Scatomorpha</taxon>
    </lineage>
</organism>
<feature type="transmembrane region" description="Helical" evidence="8">
    <location>
        <begin position="68"/>
        <end position="88"/>
    </location>
</feature>
<evidence type="ECO:0000256" key="1">
    <source>
        <dbReference type="ARBA" id="ARBA00004651"/>
    </source>
</evidence>
<keyword evidence="6 8" id="KW-1133">Transmembrane helix</keyword>
<dbReference type="PRINTS" id="PR00175">
    <property type="entry name" value="NAALASMPORT"/>
</dbReference>